<comment type="caution">
    <text evidence="2">The sequence shown here is derived from an EMBL/GenBank/DDBJ whole genome shotgun (WGS) entry which is preliminary data.</text>
</comment>
<dbReference type="InterPro" id="IPR025484">
    <property type="entry name" value="DUF4376"/>
</dbReference>
<name>A0A061JPD3_STUST</name>
<reference evidence="2 3" key="1">
    <citation type="journal article" date="2013" name="Genome Announc.">
        <title>Draft Genome of the Nitrogen-Fixing Bacterium Pseudomonas stutzeri Strain KOS6 Isolated from Industrial Hydrocarbon Sludge.</title>
        <authorList>
            <person name="Grigoryeva T.V."/>
            <person name="Laikov A.V."/>
            <person name="Naumova R.P."/>
            <person name="Manolov A.I."/>
            <person name="Larin A.K."/>
            <person name="Karpova I.Y."/>
            <person name="Semashko T.A."/>
            <person name="Alexeev D.G."/>
            <person name="Kostryukova E.S."/>
            <person name="Muller R."/>
            <person name="Govorun V.M."/>
        </authorList>
    </citation>
    <scope>NUCLEOTIDE SEQUENCE [LARGE SCALE GENOMIC DNA]</scope>
    <source>
        <strain evidence="2 3">KOS6</strain>
    </source>
</reference>
<dbReference type="Pfam" id="PF14301">
    <property type="entry name" value="DUF4376"/>
    <property type="match status" value="1"/>
</dbReference>
<feature type="non-terminal residue" evidence="2">
    <location>
        <position position="1"/>
    </location>
</feature>
<evidence type="ECO:0000313" key="2">
    <source>
        <dbReference type="EMBL" id="EWC40210.1"/>
    </source>
</evidence>
<dbReference type="HOGENOM" id="CLU_2548041_0_0_6"/>
<evidence type="ECO:0000259" key="1">
    <source>
        <dbReference type="Pfam" id="PF14301"/>
    </source>
</evidence>
<protein>
    <recommendedName>
        <fullName evidence="1">DUF4376 domain-containing protein</fullName>
    </recommendedName>
</protein>
<dbReference type="eggNOG" id="ENOG5033B2P">
    <property type="taxonomic scope" value="Bacteria"/>
</dbReference>
<proteinExistence type="predicted"/>
<accession>A0A061JPD3</accession>
<dbReference type="RefSeq" id="WP_024162248.1">
    <property type="nucleotide sequence ID" value="NZ_KK020676.1"/>
</dbReference>
<dbReference type="EMBL" id="AMCZ02000024">
    <property type="protein sequence ID" value="EWC40210.1"/>
    <property type="molecule type" value="Genomic_DNA"/>
</dbReference>
<dbReference type="Proteomes" id="UP000026923">
    <property type="component" value="Unassembled WGS sequence"/>
</dbReference>
<dbReference type="AlphaFoldDB" id="A0A061JPD3"/>
<gene>
    <name evidence="2" type="ORF">B597_016670</name>
</gene>
<feature type="domain" description="DUF4376" evidence="1">
    <location>
        <begin position="16"/>
        <end position="72"/>
    </location>
</feature>
<organism evidence="2 3">
    <name type="scientific">Stutzerimonas stutzeri KOS6</name>
    <dbReference type="NCBI Taxonomy" id="1218352"/>
    <lineage>
        <taxon>Bacteria</taxon>
        <taxon>Pseudomonadati</taxon>
        <taxon>Pseudomonadota</taxon>
        <taxon>Gammaproteobacteria</taxon>
        <taxon>Pseudomonadales</taxon>
        <taxon>Pseudomonadaceae</taxon>
        <taxon>Stutzerimonas</taxon>
    </lineage>
</organism>
<sequence>RQRWKDNRAAAVAAIKVEVDGMVFQGDETSQTRMARSLSVMKDDETIRWVLADNTPAQVTKAQLVEALRLAGAEQARLWVQE</sequence>
<evidence type="ECO:0000313" key="3">
    <source>
        <dbReference type="Proteomes" id="UP000026923"/>
    </source>
</evidence>